<feature type="region of interest" description="Disordered" evidence="1">
    <location>
        <begin position="1"/>
        <end position="21"/>
    </location>
</feature>
<dbReference type="Proteomes" id="UP000691718">
    <property type="component" value="Unassembled WGS sequence"/>
</dbReference>
<protein>
    <submittedName>
        <fullName evidence="2">(apollo) hypothetical protein</fullName>
    </submittedName>
</protein>
<evidence type="ECO:0000313" key="2">
    <source>
        <dbReference type="EMBL" id="CAG5029038.1"/>
    </source>
</evidence>
<dbReference type="EMBL" id="CAJQZP010001201">
    <property type="protein sequence ID" value="CAG5029038.1"/>
    <property type="molecule type" value="Genomic_DNA"/>
</dbReference>
<gene>
    <name evidence="2" type="ORF">PAPOLLO_LOCUS19157</name>
</gene>
<dbReference type="AlphaFoldDB" id="A0A8S3XS08"/>
<dbReference type="OrthoDB" id="6936719at2759"/>
<evidence type="ECO:0000256" key="1">
    <source>
        <dbReference type="SAM" id="MobiDB-lite"/>
    </source>
</evidence>
<reference evidence="2" key="1">
    <citation type="submission" date="2021-04" db="EMBL/GenBank/DDBJ databases">
        <authorList>
            <person name="Tunstrom K."/>
        </authorList>
    </citation>
    <scope>NUCLEOTIDE SEQUENCE</scope>
</reference>
<keyword evidence="3" id="KW-1185">Reference proteome</keyword>
<name>A0A8S3XS08_PARAO</name>
<proteinExistence type="predicted"/>
<sequence>MEYPTPLQSVNNNDDLQTTDNSIAMTPSTQQKLDFIATPIVLYINNDYDLRNISDLEGFLHSIETQNISQDIVTTESEERPVTPIEPLTKKSKIDPNLWKDRKNKTLKNLVKVMKVLELKSKT</sequence>
<evidence type="ECO:0000313" key="3">
    <source>
        <dbReference type="Proteomes" id="UP000691718"/>
    </source>
</evidence>
<organism evidence="2 3">
    <name type="scientific">Parnassius apollo</name>
    <name type="common">Apollo butterfly</name>
    <name type="synonym">Papilio apollo</name>
    <dbReference type="NCBI Taxonomy" id="110799"/>
    <lineage>
        <taxon>Eukaryota</taxon>
        <taxon>Metazoa</taxon>
        <taxon>Ecdysozoa</taxon>
        <taxon>Arthropoda</taxon>
        <taxon>Hexapoda</taxon>
        <taxon>Insecta</taxon>
        <taxon>Pterygota</taxon>
        <taxon>Neoptera</taxon>
        <taxon>Endopterygota</taxon>
        <taxon>Lepidoptera</taxon>
        <taxon>Glossata</taxon>
        <taxon>Ditrysia</taxon>
        <taxon>Papilionoidea</taxon>
        <taxon>Papilionidae</taxon>
        <taxon>Parnassiinae</taxon>
        <taxon>Parnassini</taxon>
        <taxon>Parnassius</taxon>
        <taxon>Parnassius</taxon>
    </lineage>
</organism>
<comment type="caution">
    <text evidence="2">The sequence shown here is derived from an EMBL/GenBank/DDBJ whole genome shotgun (WGS) entry which is preliminary data.</text>
</comment>
<accession>A0A8S3XS08</accession>